<comment type="caution">
    <text evidence="2">The sequence shown here is derived from an EMBL/GenBank/DDBJ whole genome shotgun (WGS) entry which is preliminary data.</text>
</comment>
<keyword evidence="3" id="KW-1185">Reference proteome</keyword>
<dbReference type="RefSeq" id="WP_121390799.1">
    <property type="nucleotide sequence ID" value="NZ_RCDD01000001.1"/>
</dbReference>
<dbReference type="OrthoDB" id="5237954at2"/>
<name>A0A421BDC2_9PSEU</name>
<accession>A0A421BDC2</accession>
<evidence type="ECO:0008006" key="4">
    <source>
        <dbReference type="Google" id="ProtNLM"/>
    </source>
</evidence>
<protein>
    <recommendedName>
        <fullName evidence="4">Tat pathway signal sequence domain protein</fullName>
    </recommendedName>
</protein>
<feature type="signal peptide" evidence="1">
    <location>
        <begin position="1"/>
        <end position="28"/>
    </location>
</feature>
<evidence type="ECO:0000313" key="2">
    <source>
        <dbReference type="EMBL" id="RLK62328.1"/>
    </source>
</evidence>
<keyword evidence="1" id="KW-0732">Signal</keyword>
<gene>
    <name evidence="2" type="ORF">CLV68_2885</name>
</gene>
<sequence length="173" mass="17334">MLSPNQRRVLSTAVALSALVVTAQPATAAVLPGVTAAYSVTASAHNKPRNLVFTLANSDIASTFTFAFTLTLPTGTTPLGGESSTCTDTTISDTPPVDPGGGGIPGGRAALVADVLYVDGTMTSLTPTCTVTIPLTAATEGVYSTCSADLADLAGLTPLATCASIYFAEPYAS</sequence>
<evidence type="ECO:0000256" key="1">
    <source>
        <dbReference type="SAM" id="SignalP"/>
    </source>
</evidence>
<proteinExistence type="predicted"/>
<dbReference type="Proteomes" id="UP000282454">
    <property type="component" value="Unassembled WGS sequence"/>
</dbReference>
<organism evidence="2 3">
    <name type="scientific">Actinokineospora cianjurensis</name>
    <dbReference type="NCBI Taxonomy" id="585224"/>
    <lineage>
        <taxon>Bacteria</taxon>
        <taxon>Bacillati</taxon>
        <taxon>Actinomycetota</taxon>
        <taxon>Actinomycetes</taxon>
        <taxon>Pseudonocardiales</taxon>
        <taxon>Pseudonocardiaceae</taxon>
        <taxon>Actinokineospora</taxon>
    </lineage>
</organism>
<feature type="chain" id="PRO_5019285594" description="Tat pathway signal sequence domain protein" evidence="1">
    <location>
        <begin position="29"/>
        <end position="173"/>
    </location>
</feature>
<evidence type="ECO:0000313" key="3">
    <source>
        <dbReference type="Proteomes" id="UP000282454"/>
    </source>
</evidence>
<dbReference type="EMBL" id="RCDD01000001">
    <property type="protein sequence ID" value="RLK62328.1"/>
    <property type="molecule type" value="Genomic_DNA"/>
</dbReference>
<reference evidence="2 3" key="1">
    <citation type="submission" date="2018-10" db="EMBL/GenBank/DDBJ databases">
        <title>Genomic Encyclopedia of Archaeal and Bacterial Type Strains, Phase II (KMG-II): from individual species to whole genera.</title>
        <authorList>
            <person name="Goeker M."/>
        </authorList>
    </citation>
    <scope>NUCLEOTIDE SEQUENCE [LARGE SCALE GENOMIC DNA]</scope>
    <source>
        <strain evidence="2 3">DSM 45657</strain>
    </source>
</reference>
<dbReference type="AlphaFoldDB" id="A0A421BDC2"/>